<feature type="compositionally biased region" description="Acidic residues" evidence="7">
    <location>
        <begin position="47"/>
        <end position="60"/>
    </location>
</feature>
<dbReference type="SUPFAM" id="SSF57850">
    <property type="entry name" value="RING/U-box"/>
    <property type="match status" value="1"/>
</dbReference>
<evidence type="ECO:0000256" key="7">
    <source>
        <dbReference type="SAM" id="MobiDB-lite"/>
    </source>
</evidence>
<dbReference type="GO" id="GO:0016567">
    <property type="term" value="P:protein ubiquitination"/>
    <property type="evidence" value="ECO:0007669"/>
    <property type="project" value="UniProtKB-UniPathway"/>
</dbReference>
<keyword evidence="11" id="KW-1185">Reference proteome</keyword>
<dbReference type="InterPro" id="IPR001841">
    <property type="entry name" value="Znf_RING"/>
</dbReference>
<gene>
    <name evidence="10" type="ORF">DMC30DRAFT_355562</name>
</gene>
<dbReference type="GO" id="GO:0008270">
    <property type="term" value="F:zinc ion binding"/>
    <property type="evidence" value="ECO:0007669"/>
    <property type="project" value="UniProtKB-KW"/>
</dbReference>
<evidence type="ECO:0000256" key="2">
    <source>
        <dbReference type="ARBA" id="ARBA00022723"/>
    </source>
</evidence>
<evidence type="ECO:0000256" key="3">
    <source>
        <dbReference type="ARBA" id="ARBA00022771"/>
    </source>
</evidence>
<dbReference type="OrthoDB" id="8062037at2759"/>
<protein>
    <recommendedName>
        <fullName evidence="9">RING-type domain-containing protein</fullName>
    </recommendedName>
</protein>
<keyword evidence="3 6" id="KW-0863">Zinc-finger</keyword>
<dbReference type="AlphaFoldDB" id="A0A5C5FR51"/>
<keyword evidence="2" id="KW-0479">Metal-binding</keyword>
<evidence type="ECO:0000256" key="8">
    <source>
        <dbReference type="SAM" id="Phobius"/>
    </source>
</evidence>
<dbReference type="Pfam" id="PF12678">
    <property type="entry name" value="zf-rbx1"/>
    <property type="match status" value="1"/>
</dbReference>
<proteinExistence type="predicted"/>
<evidence type="ECO:0000256" key="4">
    <source>
        <dbReference type="ARBA" id="ARBA00022786"/>
    </source>
</evidence>
<keyword evidence="8" id="KW-0472">Membrane</keyword>
<feature type="domain" description="RING-type" evidence="9">
    <location>
        <begin position="376"/>
        <end position="430"/>
    </location>
</feature>
<evidence type="ECO:0000313" key="11">
    <source>
        <dbReference type="Proteomes" id="UP000311382"/>
    </source>
</evidence>
<comment type="pathway">
    <text evidence="1">Protein modification; protein ubiquitination.</text>
</comment>
<sequence>MSTSSPPTLSPVAVGPPLRLPGLPSADEMSSRGEPHSFPPGPRQDDRDDDDDDDDDEPQADVDLPPAAAVRLSVGRRLLAATSDLQGVRRIRLAFFAVLGLAQIIAFSVILGMHYSDQCDTPLAPYLVMVIVRIAAAFPPYFWLTISPPRPNRRDPDAVRAALAQNRHVGSLAIDHRVRRVADLISVYSVVLFVLGNWWVISATSCQADSPTLYRGAVAALVLSWLYVAEILVWAVLVIFFLPFVLIGARWFGVGQKKNEIGPLKKDDIASLPQRVFVGTLPDDPSPAASDPAPASDAASPPPASAGSPSPVPVAASAHPTKPRRQLWRLWRRRRAKAPSSPGDASANAPATQVGAFAPLPAGVEPLRLPESQAACAICLCEYDLPPLRDSPEAASWQPERLALLPCGHAFHTECLGDWLALSGRCPLCQRDLHAPKKRRTRRNGGAAPSGSGGEASGAAGTDERV</sequence>
<evidence type="ECO:0000256" key="5">
    <source>
        <dbReference type="ARBA" id="ARBA00022833"/>
    </source>
</evidence>
<evidence type="ECO:0000313" key="10">
    <source>
        <dbReference type="EMBL" id="TNY18414.1"/>
    </source>
</evidence>
<feature type="transmembrane region" description="Helical" evidence="8">
    <location>
        <begin position="181"/>
        <end position="201"/>
    </location>
</feature>
<feature type="transmembrane region" description="Helical" evidence="8">
    <location>
        <begin position="93"/>
        <end position="111"/>
    </location>
</feature>
<evidence type="ECO:0000256" key="6">
    <source>
        <dbReference type="PROSITE-ProRule" id="PRU00175"/>
    </source>
</evidence>
<dbReference type="PANTHER" id="PTHR46225">
    <property type="entry name" value="C3H4 TYPE ZINC FINGER PROTEIN"/>
    <property type="match status" value="1"/>
</dbReference>
<name>A0A5C5FR51_9BASI</name>
<feature type="compositionally biased region" description="Low complexity" evidence="7">
    <location>
        <begin position="457"/>
        <end position="466"/>
    </location>
</feature>
<dbReference type="Proteomes" id="UP000311382">
    <property type="component" value="Unassembled WGS sequence"/>
</dbReference>
<dbReference type="InterPro" id="IPR013083">
    <property type="entry name" value="Znf_RING/FYVE/PHD"/>
</dbReference>
<comment type="caution">
    <text evidence="10">The sequence shown here is derived from an EMBL/GenBank/DDBJ whole genome shotgun (WGS) entry which is preliminary data.</text>
</comment>
<dbReference type="GO" id="GO:0051603">
    <property type="term" value="P:proteolysis involved in protein catabolic process"/>
    <property type="evidence" value="ECO:0007669"/>
    <property type="project" value="UniProtKB-ARBA"/>
</dbReference>
<reference evidence="10 11" key="1">
    <citation type="submission" date="2019-03" db="EMBL/GenBank/DDBJ databases">
        <title>Rhodosporidium diobovatum UCD-FST 08-225 genome sequencing, assembly, and annotation.</title>
        <authorList>
            <person name="Fakankun I.U."/>
            <person name="Fristensky B."/>
            <person name="Levin D.B."/>
        </authorList>
    </citation>
    <scope>NUCLEOTIDE SEQUENCE [LARGE SCALE GENOMIC DNA]</scope>
    <source>
        <strain evidence="10 11">UCD-FST 08-225</strain>
    </source>
</reference>
<keyword evidence="5" id="KW-0862">Zinc</keyword>
<feature type="region of interest" description="Disordered" evidence="7">
    <location>
        <begin position="283"/>
        <end position="322"/>
    </location>
</feature>
<feature type="transmembrane region" description="Helical" evidence="8">
    <location>
        <begin position="221"/>
        <end position="249"/>
    </location>
</feature>
<dbReference type="PANTHER" id="PTHR46225:SF19">
    <property type="entry name" value="RING-TYPE DOMAIN-CONTAINING PROTEIN"/>
    <property type="match status" value="1"/>
</dbReference>
<keyword evidence="8" id="KW-1133">Transmembrane helix</keyword>
<organism evidence="10 11">
    <name type="scientific">Rhodotorula diobovata</name>
    <dbReference type="NCBI Taxonomy" id="5288"/>
    <lineage>
        <taxon>Eukaryota</taxon>
        <taxon>Fungi</taxon>
        <taxon>Dikarya</taxon>
        <taxon>Basidiomycota</taxon>
        <taxon>Pucciniomycotina</taxon>
        <taxon>Microbotryomycetes</taxon>
        <taxon>Sporidiobolales</taxon>
        <taxon>Sporidiobolaceae</taxon>
        <taxon>Rhodotorula</taxon>
    </lineage>
</organism>
<feature type="transmembrane region" description="Helical" evidence="8">
    <location>
        <begin position="123"/>
        <end position="144"/>
    </location>
</feature>
<evidence type="ECO:0000259" key="9">
    <source>
        <dbReference type="PROSITE" id="PS50089"/>
    </source>
</evidence>
<dbReference type="InterPro" id="IPR024766">
    <property type="entry name" value="Znf_RING_H2"/>
</dbReference>
<keyword evidence="4" id="KW-0833">Ubl conjugation pathway</keyword>
<dbReference type="UniPathway" id="UPA00143"/>
<keyword evidence="8" id="KW-0812">Transmembrane</keyword>
<feature type="region of interest" description="Disordered" evidence="7">
    <location>
        <begin position="437"/>
        <end position="466"/>
    </location>
</feature>
<dbReference type="STRING" id="5288.A0A5C5FR51"/>
<dbReference type="PROSITE" id="PS50089">
    <property type="entry name" value="ZF_RING_2"/>
    <property type="match status" value="1"/>
</dbReference>
<evidence type="ECO:0000256" key="1">
    <source>
        <dbReference type="ARBA" id="ARBA00004906"/>
    </source>
</evidence>
<dbReference type="EMBL" id="SOZI01000140">
    <property type="protein sequence ID" value="TNY18414.1"/>
    <property type="molecule type" value="Genomic_DNA"/>
</dbReference>
<feature type="compositionally biased region" description="Low complexity" evidence="7">
    <location>
        <begin position="283"/>
        <end position="318"/>
    </location>
</feature>
<accession>A0A5C5FR51</accession>
<feature type="region of interest" description="Disordered" evidence="7">
    <location>
        <begin position="1"/>
        <end position="66"/>
    </location>
</feature>
<dbReference type="Gene3D" id="3.30.40.10">
    <property type="entry name" value="Zinc/RING finger domain, C3HC4 (zinc finger)"/>
    <property type="match status" value="1"/>
</dbReference>
<dbReference type="SMART" id="SM00184">
    <property type="entry name" value="RING"/>
    <property type="match status" value="1"/>
</dbReference>